<protein>
    <submittedName>
        <fullName evidence="1">8991_t:CDS:1</fullName>
    </submittedName>
</protein>
<evidence type="ECO:0000313" key="1">
    <source>
        <dbReference type="EMBL" id="CAG8791501.1"/>
    </source>
</evidence>
<sequence length="161" mass="18262">MTSLLCSFTSSLSSKSTLSINGDNEEEYDFQENISEYKLEIFPRNRNYNDEDRDDISFRDDAKHNEIVTILLENKKEGKAKNKKKLIIGSAPKIQIKIPQIQLNLKPKSKLPTSLEIISSEVTVPVLVISAVEEESKDKINNEDILDDGNDQFVDAKEWGS</sequence>
<gene>
    <name evidence="1" type="ORF">DERYTH_LOCUS21524</name>
</gene>
<accession>A0A9N9JRZ9</accession>
<dbReference type="Proteomes" id="UP000789405">
    <property type="component" value="Unassembled WGS sequence"/>
</dbReference>
<keyword evidence="2" id="KW-1185">Reference proteome</keyword>
<proteinExistence type="predicted"/>
<evidence type="ECO:0000313" key="2">
    <source>
        <dbReference type="Proteomes" id="UP000789405"/>
    </source>
</evidence>
<dbReference type="AlphaFoldDB" id="A0A9N9JRZ9"/>
<organism evidence="1 2">
    <name type="scientific">Dentiscutata erythropus</name>
    <dbReference type="NCBI Taxonomy" id="1348616"/>
    <lineage>
        <taxon>Eukaryota</taxon>
        <taxon>Fungi</taxon>
        <taxon>Fungi incertae sedis</taxon>
        <taxon>Mucoromycota</taxon>
        <taxon>Glomeromycotina</taxon>
        <taxon>Glomeromycetes</taxon>
        <taxon>Diversisporales</taxon>
        <taxon>Gigasporaceae</taxon>
        <taxon>Dentiscutata</taxon>
    </lineage>
</organism>
<reference evidence="1" key="1">
    <citation type="submission" date="2021-06" db="EMBL/GenBank/DDBJ databases">
        <authorList>
            <person name="Kallberg Y."/>
            <person name="Tangrot J."/>
            <person name="Rosling A."/>
        </authorList>
    </citation>
    <scope>NUCLEOTIDE SEQUENCE</scope>
    <source>
        <strain evidence="1">MA453B</strain>
    </source>
</reference>
<comment type="caution">
    <text evidence="1">The sequence shown here is derived from an EMBL/GenBank/DDBJ whole genome shotgun (WGS) entry which is preliminary data.</text>
</comment>
<name>A0A9N9JRZ9_9GLOM</name>
<dbReference type="EMBL" id="CAJVPY010027662">
    <property type="protein sequence ID" value="CAG8791501.1"/>
    <property type="molecule type" value="Genomic_DNA"/>
</dbReference>